<protein>
    <recommendedName>
        <fullName evidence="6">TVP38/TMEM64 family membrane protein</fullName>
    </recommendedName>
</protein>
<comment type="similarity">
    <text evidence="6">Belongs to the TVP38/TMEM64 family.</text>
</comment>
<keyword evidence="2 6" id="KW-1003">Cell membrane</keyword>
<evidence type="ECO:0000313" key="8">
    <source>
        <dbReference type="EMBL" id="GIQ69232.1"/>
    </source>
</evidence>
<feature type="transmembrane region" description="Helical" evidence="6">
    <location>
        <begin position="64"/>
        <end position="82"/>
    </location>
</feature>
<accession>A0A8J4M2S4</accession>
<dbReference type="InterPro" id="IPR015414">
    <property type="entry name" value="TMEM64"/>
</dbReference>
<feature type="transmembrane region" description="Helical" evidence="6">
    <location>
        <begin position="33"/>
        <end position="52"/>
    </location>
</feature>
<comment type="caution">
    <text evidence="8">The sequence shown here is derived from an EMBL/GenBank/DDBJ whole genome shotgun (WGS) entry which is preliminary data.</text>
</comment>
<dbReference type="InterPro" id="IPR032816">
    <property type="entry name" value="VTT_dom"/>
</dbReference>
<feature type="domain" description="VTT" evidence="7">
    <location>
        <begin position="47"/>
        <end position="162"/>
    </location>
</feature>
<dbReference type="GO" id="GO:0005886">
    <property type="term" value="C:plasma membrane"/>
    <property type="evidence" value="ECO:0007669"/>
    <property type="project" value="UniProtKB-SubCell"/>
</dbReference>
<gene>
    <name evidence="8" type="primary">yhjE</name>
    <name evidence="8" type="ORF">XYCOK13_20560</name>
</gene>
<keyword evidence="5 6" id="KW-0472">Membrane</keyword>
<organism evidence="8 9">
    <name type="scientific">Xylanibacillus composti</name>
    <dbReference type="NCBI Taxonomy" id="1572762"/>
    <lineage>
        <taxon>Bacteria</taxon>
        <taxon>Bacillati</taxon>
        <taxon>Bacillota</taxon>
        <taxon>Bacilli</taxon>
        <taxon>Bacillales</taxon>
        <taxon>Paenibacillaceae</taxon>
        <taxon>Xylanibacillus</taxon>
    </lineage>
</organism>
<keyword evidence="3 6" id="KW-0812">Transmembrane</keyword>
<dbReference type="RefSeq" id="WP_213412037.1">
    <property type="nucleotide sequence ID" value="NZ_BOVK01000025.1"/>
</dbReference>
<evidence type="ECO:0000256" key="1">
    <source>
        <dbReference type="ARBA" id="ARBA00004651"/>
    </source>
</evidence>
<feature type="transmembrane region" description="Helical" evidence="6">
    <location>
        <begin position="140"/>
        <end position="161"/>
    </location>
</feature>
<feature type="transmembrane region" description="Helical" evidence="6">
    <location>
        <begin position="173"/>
        <end position="189"/>
    </location>
</feature>
<dbReference type="PANTHER" id="PTHR12677:SF55">
    <property type="entry name" value="UNDECAPRENYL PHOSPHATE TRANSPORTER SAOUHSC_00901-RELATED"/>
    <property type="match status" value="1"/>
</dbReference>
<evidence type="ECO:0000256" key="6">
    <source>
        <dbReference type="RuleBase" id="RU366058"/>
    </source>
</evidence>
<reference evidence="8" key="1">
    <citation type="submission" date="2021-04" db="EMBL/GenBank/DDBJ databases">
        <title>Draft genome sequence of Xylanibacillus composti strain K13.</title>
        <authorList>
            <person name="Uke A."/>
            <person name="Chhe C."/>
            <person name="Baramee S."/>
            <person name="Kosugi A."/>
        </authorList>
    </citation>
    <scope>NUCLEOTIDE SEQUENCE</scope>
    <source>
        <strain evidence="8">K13</strain>
    </source>
</reference>
<dbReference type="Pfam" id="PF09335">
    <property type="entry name" value="VTT_dom"/>
    <property type="match status" value="1"/>
</dbReference>
<dbReference type="Proteomes" id="UP000677918">
    <property type="component" value="Unassembled WGS sequence"/>
</dbReference>
<feature type="transmembrane region" description="Helical" evidence="6">
    <location>
        <begin position="112"/>
        <end position="133"/>
    </location>
</feature>
<evidence type="ECO:0000259" key="7">
    <source>
        <dbReference type="Pfam" id="PF09335"/>
    </source>
</evidence>
<comment type="subcellular location">
    <subcellularLocation>
        <location evidence="1 6">Cell membrane</location>
        <topology evidence="1 6">Multi-pass membrane protein</topology>
    </subcellularLocation>
</comment>
<name>A0A8J4M2S4_9BACL</name>
<evidence type="ECO:0000256" key="5">
    <source>
        <dbReference type="ARBA" id="ARBA00023136"/>
    </source>
</evidence>
<dbReference type="EMBL" id="BOVK01000025">
    <property type="protein sequence ID" value="GIQ69232.1"/>
    <property type="molecule type" value="Genomic_DNA"/>
</dbReference>
<keyword evidence="4 6" id="KW-1133">Transmembrane helix</keyword>
<evidence type="ECO:0000256" key="3">
    <source>
        <dbReference type="ARBA" id="ARBA00022692"/>
    </source>
</evidence>
<keyword evidence="9" id="KW-1185">Reference proteome</keyword>
<evidence type="ECO:0000256" key="4">
    <source>
        <dbReference type="ARBA" id="ARBA00022989"/>
    </source>
</evidence>
<dbReference type="AlphaFoldDB" id="A0A8J4M2S4"/>
<evidence type="ECO:0000313" key="9">
    <source>
        <dbReference type="Proteomes" id="UP000677918"/>
    </source>
</evidence>
<sequence>MNGFNFDQWKQIDKEAIEQLLDQYAALGPLPGILLPLLESFIPVLPLIVILLGNAASYGTGLGFLYSWIGVVSGSSIVFLLARRFGSRLRSYTERKLPKAGTFFHWIENKGFTPIFLLACFPFTPSFLVNVVSGMSMIPFRIFLIAIMLGKGIMIFLVSLVGGEWRDFVEHPSKLALAGALLFAMWLAGKQVESKMAP</sequence>
<proteinExistence type="inferred from homology"/>
<dbReference type="PANTHER" id="PTHR12677">
    <property type="entry name" value="GOLGI APPARATUS MEMBRANE PROTEIN TVP38-RELATED"/>
    <property type="match status" value="1"/>
</dbReference>
<evidence type="ECO:0000256" key="2">
    <source>
        <dbReference type="ARBA" id="ARBA00022475"/>
    </source>
</evidence>